<keyword evidence="12" id="KW-1185">Reference proteome</keyword>
<dbReference type="RefSeq" id="WP_425455530.1">
    <property type="nucleotide sequence ID" value="NZ_QRDZ01000007.1"/>
</dbReference>
<keyword evidence="11" id="KW-0282">Flagellum</keyword>
<dbReference type="InterPro" id="IPR053927">
    <property type="entry name" value="FlgK_helical"/>
</dbReference>
<feature type="domain" description="Flagellar hook-associated protein FlgK helical" evidence="10">
    <location>
        <begin position="103"/>
        <end position="298"/>
    </location>
</feature>
<dbReference type="Proteomes" id="UP000256977">
    <property type="component" value="Unassembled WGS sequence"/>
</dbReference>
<dbReference type="GO" id="GO:0009424">
    <property type="term" value="C:bacterial-type flagellum hook"/>
    <property type="evidence" value="ECO:0007669"/>
    <property type="project" value="UniProtKB-UniRule"/>
</dbReference>
<accession>A0A3D9KDW8</accession>
<dbReference type="PRINTS" id="PR01005">
    <property type="entry name" value="FLGHOOKAP1"/>
</dbReference>
<name>A0A3D9KDW8_9BACL</name>
<keyword evidence="5 7" id="KW-0964">Secreted</keyword>
<evidence type="ECO:0000256" key="4">
    <source>
        <dbReference type="ARBA" id="ARBA00016244"/>
    </source>
</evidence>
<evidence type="ECO:0000256" key="3">
    <source>
        <dbReference type="ARBA" id="ARBA00009677"/>
    </source>
</evidence>
<comment type="similarity">
    <text evidence="3 7">Belongs to the flagella basal body rod proteins family.</text>
</comment>
<keyword evidence="11" id="KW-0969">Cilium</keyword>
<dbReference type="AlphaFoldDB" id="A0A3D9KDW8"/>
<dbReference type="NCBIfam" id="TIGR02492">
    <property type="entry name" value="flgK_ends"/>
    <property type="match status" value="1"/>
</dbReference>
<dbReference type="SUPFAM" id="SSF64518">
    <property type="entry name" value="Phase 1 flagellin"/>
    <property type="match status" value="1"/>
</dbReference>
<dbReference type="EMBL" id="QRDZ01000007">
    <property type="protein sequence ID" value="RED83997.1"/>
    <property type="molecule type" value="Genomic_DNA"/>
</dbReference>
<dbReference type="InterPro" id="IPR001444">
    <property type="entry name" value="Flag_bb_rod_N"/>
</dbReference>
<reference evidence="11 12" key="1">
    <citation type="submission" date="2018-07" db="EMBL/GenBank/DDBJ databases">
        <title>Genomic Encyclopedia of Type Strains, Phase III (KMG-III): the genomes of soil and plant-associated and newly described type strains.</title>
        <authorList>
            <person name="Whitman W."/>
        </authorList>
    </citation>
    <scope>NUCLEOTIDE SEQUENCE [LARGE SCALE GENOMIC DNA]</scope>
    <source>
        <strain evidence="11 12">CECT 7287</strain>
    </source>
</reference>
<feature type="domain" description="Flagellar basal-body/hook protein C-terminal" evidence="9">
    <location>
        <begin position="474"/>
        <end position="513"/>
    </location>
</feature>
<dbReference type="GO" id="GO:0005576">
    <property type="term" value="C:extracellular region"/>
    <property type="evidence" value="ECO:0007669"/>
    <property type="project" value="UniProtKB-SubCell"/>
</dbReference>
<feature type="domain" description="Flagellar basal body rod protein N-terminal" evidence="8">
    <location>
        <begin position="10"/>
        <end position="39"/>
    </location>
</feature>
<evidence type="ECO:0000259" key="9">
    <source>
        <dbReference type="Pfam" id="PF06429"/>
    </source>
</evidence>
<dbReference type="InterPro" id="IPR002371">
    <property type="entry name" value="FlgK"/>
</dbReference>
<dbReference type="PANTHER" id="PTHR30033:SF1">
    <property type="entry name" value="FLAGELLAR HOOK-ASSOCIATED PROTEIN 1"/>
    <property type="match status" value="1"/>
</dbReference>
<dbReference type="Pfam" id="PF06429">
    <property type="entry name" value="Flg_bbr_C"/>
    <property type="match status" value="1"/>
</dbReference>
<dbReference type="Pfam" id="PF22638">
    <property type="entry name" value="FlgK_D1"/>
    <property type="match status" value="1"/>
</dbReference>
<evidence type="ECO:0000256" key="2">
    <source>
        <dbReference type="ARBA" id="ARBA00004613"/>
    </source>
</evidence>
<dbReference type="Pfam" id="PF00460">
    <property type="entry name" value="Flg_bb_rod"/>
    <property type="match status" value="1"/>
</dbReference>
<dbReference type="PANTHER" id="PTHR30033">
    <property type="entry name" value="FLAGELLAR HOOK-ASSOCIATED PROTEIN 1"/>
    <property type="match status" value="1"/>
</dbReference>
<dbReference type="GO" id="GO:0044780">
    <property type="term" value="P:bacterial-type flagellum assembly"/>
    <property type="evidence" value="ECO:0007669"/>
    <property type="project" value="InterPro"/>
</dbReference>
<evidence type="ECO:0000256" key="1">
    <source>
        <dbReference type="ARBA" id="ARBA00004365"/>
    </source>
</evidence>
<comment type="caution">
    <text evidence="11">The sequence shown here is derived from an EMBL/GenBank/DDBJ whole genome shotgun (WGS) entry which is preliminary data.</text>
</comment>
<evidence type="ECO:0000313" key="11">
    <source>
        <dbReference type="EMBL" id="RED83997.1"/>
    </source>
</evidence>
<keyword evidence="6 7" id="KW-0975">Bacterial flagellum</keyword>
<protein>
    <recommendedName>
        <fullName evidence="4 7">Flagellar hook-associated protein 1</fullName>
        <shortName evidence="7">HAP1</shortName>
    </recommendedName>
</protein>
<sequence length="520" mass="55925">MIRSTFHAIETAKRSLFTQQAALQTTGHNVANANTTGYTRQVVNMAATKPMEALGMSKSTIPGQLGTGVEFSSITRIREGFLDAQFRNESKTHGSWSIQADTLQKLETIVNEPSDTGLRAVLDKFWKSWHDLSENPEDITARKLVRETAKAVTDAINQTARQLDDLSADITENIGVKANQINTSLETIANLNLQIQRIEGLGDNANDLRDQRDLLMDGLSKIINVTSVETTEGNYQVLMGGTALVEDGEFTPVTAEGLLASFAGGDLNGGEVHGMIISRDQYVANYQRQLDTLVNGLVNGDITVTLPAGTVLPDGTTLNNVTYSGTARTLTAPLTVTVQGFNGLHQLGYTMMDPPQAGGTFFVSKDGGPVTAGNLGLNQNILNDAGYIASSMRTTGTPETVVKGNKDLALLISQFSEMKIDFSSVATGAATAQGTVNDFFRSIVGQLGVEAEEANRQTTNAKIVVDQVESRRQSVSGVSLDEEMSNMVKFQHAYNAAARFMTTIDETLDRIINGMGTVGR</sequence>
<evidence type="ECO:0000313" key="12">
    <source>
        <dbReference type="Proteomes" id="UP000256977"/>
    </source>
</evidence>
<gene>
    <name evidence="7" type="primary">flgK</name>
    <name evidence="11" type="ORF">DFP98_107105</name>
</gene>
<evidence type="ECO:0000259" key="8">
    <source>
        <dbReference type="Pfam" id="PF00460"/>
    </source>
</evidence>
<evidence type="ECO:0000256" key="6">
    <source>
        <dbReference type="ARBA" id="ARBA00023143"/>
    </source>
</evidence>
<evidence type="ECO:0000259" key="10">
    <source>
        <dbReference type="Pfam" id="PF22638"/>
    </source>
</evidence>
<evidence type="ECO:0000256" key="7">
    <source>
        <dbReference type="RuleBase" id="RU362065"/>
    </source>
</evidence>
<organism evidence="11 12">
    <name type="scientific">Cohnella phaseoli</name>
    <dbReference type="NCBI Taxonomy" id="456490"/>
    <lineage>
        <taxon>Bacteria</taxon>
        <taxon>Bacillati</taxon>
        <taxon>Bacillota</taxon>
        <taxon>Bacilli</taxon>
        <taxon>Bacillales</taxon>
        <taxon>Paenibacillaceae</taxon>
        <taxon>Cohnella</taxon>
    </lineage>
</organism>
<comment type="subcellular location">
    <subcellularLocation>
        <location evidence="1 7">Bacterial flagellum</location>
    </subcellularLocation>
    <subcellularLocation>
        <location evidence="2 7">Secreted</location>
    </subcellularLocation>
</comment>
<keyword evidence="11" id="KW-0966">Cell projection</keyword>
<proteinExistence type="inferred from homology"/>
<dbReference type="GO" id="GO:0005198">
    <property type="term" value="F:structural molecule activity"/>
    <property type="evidence" value="ECO:0007669"/>
    <property type="project" value="UniProtKB-UniRule"/>
</dbReference>
<dbReference type="InterPro" id="IPR010930">
    <property type="entry name" value="Flg_bb/hook_C_dom"/>
</dbReference>
<evidence type="ECO:0000256" key="5">
    <source>
        <dbReference type="ARBA" id="ARBA00022525"/>
    </source>
</evidence>